<dbReference type="InterPro" id="IPR045573">
    <property type="entry name" value="Fut8_N_cat"/>
</dbReference>
<evidence type="ECO:0000259" key="1">
    <source>
        <dbReference type="Pfam" id="PF19745"/>
    </source>
</evidence>
<dbReference type="AlphaFoldDB" id="A0A913WU30"/>
<reference evidence="2" key="1">
    <citation type="submission" date="2022-11" db="UniProtKB">
        <authorList>
            <consortium name="EnsemblMetazoa"/>
        </authorList>
    </citation>
    <scope>IDENTIFICATION</scope>
</reference>
<dbReference type="GeneID" id="110233205"/>
<sequence>MRMTKKRSLCYLVLLVVGSLAVLLLRNQESSGLQAHSKKVEALTKHPGLMRELKRFSQSLAEGRKLHRTEICSRSWQDKYIKLHKSILRSKQSPNYLVFNCGGINHGCGGYGNRIGAISTIFLLAVLTNKAFLINWKSNISILDYLQPKNIDWDFSKAKLKGLTKGRHLWGKGFERKLSDDTLLFKGNTKGEFLSWFKRTNFVKFFTHQVELVTSQWYFISGIWKNNFLWKKSRRIALKLRGHKYSFIGCAYDFLFKRTPRFEKLLQDARHSLKWENSVPRIGIHFRAGDFSFKDIKSDSSVFVRLEKYFDCAKRLEKILNNFSPSLDISSMRWFLATDNIEVKQYAQKKYPKKVISLGIQVEHISSIKEPSRAGLEGVLLDNVLLSECDILVLSNSTFSNVALGMGFHSSILNNVGDHCRY</sequence>
<evidence type="ECO:0000313" key="3">
    <source>
        <dbReference type="Proteomes" id="UP000887567"/>
    </source>
</evidence>
<accession>A0A913WU30</accession>
<dbReference type="KEGG" id="epa:110233205"/>
<protein>
    <recommendedName>
        <fullName evidence="1">Alpha-(1,6)-fucosyltransferase N- and catalytic domain-containing protein</fullName>
    </recommendedName>
</protein>
<dbReference type="RefSeq" id="XP_020894131.1">
    <property type="nucleotide sequence ID" value="XM_021038472.2"/>
</dbReference>
<dbReference type="Proteomes" id="UP000887567">
    <property type="component" value="Unplaced"/>
</dbReference>
<dbReference type="Gene3D" id="3.40.50.11350">
    <property type="match status" value="1"/>
</dbReference>
<name>A0A913WU30_EXADI</name>
<proteinExistence type="predicted"/>
<organism evidence="2 3">
    <name type="scientific">Exaiptasia diaphana</name>
    <name type="common">Tropical sea anemone</name>
    <name type="synonym">Aiptasia pulchella</name>
    <dbReference type="NCBI Taxonomy" id="2652724"/>
    <lineage>
        <taxon>Eukaryota</taxon>
        <taxon>Metazoa</taxon>
        <taxon>Cnidaria</taxon>
        <taxon>Anthozoa</taxon>
        <taxon>Hexacorallia</taxon>
        <taxon>Actiniaria</taxon>
        <taxon>Aiptasiidae</taxon>
        <taxon>Exaiptasia</taxon>
    </lineage>
</organism>
<dbReference type="PANTHER" id="PTHR13132:SF29">
    <property type="entry name" value="ALPHA-(1,6)-FUCOSYLTRANSFERASE"/>
    <property type="match status" value="1"/>
</dbReference>
<dbReference type="OMA" id="SKYTRID"/>
<evidence type="ECO:0000313" key="2">
    <source>
        <dbReference type="EnsemblMetazoa" id="XP_020894131.1"/>
    </source>
</evidence>
<dbReference type="PANTHER" id="PTHR13132">
    <property type="entry name" value="ALPHA- 1,6 -FUCOSYLTRANSFERASE"/>
    <property type="match status" value="1"/>
</dbReference>
<dbReference type="GO" id="GO:0046921">
    <property type="term" value="F:alpha-(1-&gt;6)-fucosyltransferase activity"/>
    <property type="evidence" value="ECO:0007669"/>
    <property type="project" value="TreeGrafter"/>
</dbReference>
<feature type="domain" description="Alpha-(1,6)-fucosyltransferase N- and catalytic" evidence="1">
    <location>
        <begin position="247"/>
        <end position="400"/>
    </location>
</feature>
<keyword evidence="3" id="KW-1185">Reference proteome</keyword>
<dbReference type="OrthoDB" id="428346at2759"/>
<dbReference type="EnsemblMetazoa" id="XM_021038472.2">
    <property type="protein sequence ID" value="XP_020894131.1"/>
    <property type="gene ID" value="LOC110233205"/>
</dbReference>
<dbReference type="Pfam" id="PF19745">
    <property type="entry name" value="FUT8_N_cat"/>
    <property type="match status" value="1"/>
</dbReference>
<dbReference type="GO" id="GO:0006487">
    <property type="term" value="P:protein N-linked glycosylation"/>
    <property type="evidence" value="ECO:0007669"/>
    <property type="project" value="TreeGrafter"/>
</dbReference>